<evidence type="ECO:0000313" key="2">
    <source>
        <dbReference type="Proteomes" id="UP000480178"/>
    </source>
</evidence>
<dbReference type="AlphaFoldDB" id="A0A6C0GUB0"/>
<dbReference type="KEGG" id="rhoz:GXP67_31935"/>
<protein>
    <submittedName>
        <fullName evidence="1">Uncharacterized protein</fullName>
    </submittedName>
</protein>
<evidence type="ECO:0000313" key="1">
    <source>
        <dbReference type="EMBL" id="QHT70932.1"/>
    </source>
</evidence>
<organism evidence="1 2">
    <name type="scientific">Rhodocytophaga rosea</name>
    <dbReference type="NCBI Taxonomy" id="2704465"/>
    <lineage>
        <taxon>Bacteria</taxon>
        <taxon>Pseudomonadati</taxon>
        <taxon>Bacteroidota</taxon>
        <taxon>Cytophagia</taxon>
        <taxon>Cytophagales</taxon>
        <taxon>Rhodocytophagaceae</taxon>
        <taxon>Rhodocytophaga</taxon>
    </lineage>
</organism>
<proteinExistence type="predicted"/>
<accession>A0A6C0GUB0</accession>
<keyword evidence="2" id="KW-1185">Reference proteome</keyword>
<name>A0A6C0GUB0_9BACT</name>
<dbReference type="EMBL" id="CP048222">
    <property type="protein sequence ID" value="QHT70932.1"/>
    <property type="molecule type" value="Genomic_DNA"/>
</dbReference>
<gene>
    <name evidence="1" type="ORF">GXP67_31935</name>
</gene>
<reference evidence="1 2" key="1">
    <citation type="submission" date="2020-01" db="EMBL/GenBank/DDBJ databases">
        <authorList>
            <person name="Kim M.K."/>
        </authorList>
    </citation>
    <scope>NUCLEOTIDE SEQUENCE [LARGE SCALE GENOMIC DNA]</scope>
    <source>
        <strain evidence="1 2">172606-1</strain>
    </source>
</reference>
<sequence length="246" mass="28373">MAVVYQDVISLPLSESDILQAIQRAKQSNLMDNLRMRHPNIGFDCKVRGFIGEIALKNWFASHQVFFNQVNYLPDGTCMDIDFVYGLGTQALHLEVKTSLIPDEWRTLPACIQKGDIKLIRRGKQTIEQMGGDIHLQIYFRQRRKAKDRWLSQQAVDLHHWSEKQLYDALLGRAYLDNIFLVAWIDKSTLVSKLSPFPLSNSTWQFPGLARKFWRCSIVGSHKPAELIQYLKAQSTRVNNLNFHAA</sequence>
<dbReference type="Proteomes" id="UP000480178">
    <property type="component" value="Chromosome"/>
</dbReference>
<dbReference type="RefSeq" id="WP_162446876.1">
    <property type="nucleotide sequence ID" value="NZ_CP048222.1"/>
</dbReference>